<proteinExistence type="predicted"/>
<evidence type="ECO:0008006" key="4">
    <source>
        <dbReference type="Google" id="ProtNLM"/>
    </source>
</evidence>
<organism evidence="2 3">
    <name type="scientific">Gnathostoma spinigerum</name>
    <dbReference type="NCBI Taxonomy" id="75299"/>
    <lineage>
        <taxon>Eukaryota</taxon>
        <taxon>Metazoa</taxon>
        <taxon>Ecdysozoa</taxon>
        <taxon>Nematoda</taxon>
        <taxon>Chromadorea</taxon>
        <taxon>Rhabditida</taxon>
        <taxon>Spirurina</taxon>
        <taxon>Gnathostomatomorpha</taxon>
        <taxon>Gnathostomatoidea</taxon>
        <taxon>Gnathostomatidae</taxon>
        <taxon>Gnathostoma</taxon>
    </lineage>
</organism>
<dbReference type="AlphaFoldDB" id="A0ABD6EAE5"/>
<keyword evidence="1" id="KW-0732">Signal</keyword>
<dbReference type="EMBL" id="JBGFUD010000372">
    <property type="protein sequence ID" value="MFH4974396.1"/>
    <property type="molecule type" value="Genomic_DNA"/>
</dbReference>
<evidence type="ECO:0000313" key="3">
    <source>
        <dbReference type="Proteomes" id="UP001608902"/>
    </source>
</evidence>
<reference evidence="2 3" key="1">
    <citation type="submission" date="2024-08" db="EMBL/GenBank/DDBJ databases">
        <title>Gnathostoma spinigerum genome.</title>
        <authorList>
            <person name="Gonzalez-Bertolin B."/>
            <person name="Monzon S."/>
            <person name="Zaballos A."/>
            <person name="Jimenez P."/>
            <person name="Dekumyoy P."/>
            <person name="Varona S."/>
            <person name="Cuesta I."/>
            <person name="Sumanam S."/>
            <person name="Adisakwattana P."/>
            <person name="Gasser R.B."/>
            <person name="Hernandez-Gonzalez A."/>
            <person name="Young N.D."/>
            <person name="Perteguer M.J."/>
        </authorList>
    </citation>
    <scope>NUCLEOTIDE SEQUENCE [LARGE SCALE GENOMIC DNA]</scope>
    <source>
        <strain evidence="2">AL3</strain>
        <tissue evidence="2">Liver</tissue>
    </source>
</reference>
<gene>
    <name evidence="2" type="ORF">AB6A40_001105</name>
</gene>
<dbReference type="Proteomes" id="UP001608902">
    <property type="component" value="Unassembled WGS sequence"/>
</dbReference>
<comment type="caution">
    <text evidence="2">The sequence shown here is derived from an EMBL/GenBank/DDBJ whole genome shotgun (WGS) entry which is preliminary data.</text>
</comment>
<protein>
    <recommendedName>
        <fullName evidence="4">RxLR effector protein</fullName>
    </recommendedName>
</protein>
<keyword evidence="3" id="KW-1185">Reference proteome</keyword>
<evidence type="ECO:0000313" key="2">
    <source>
        <dbReference type="EMBL" id="MFH4974396.1"/>
    </source>
</evidence>
<evidence type="ECO:0000256" key="1">
    <source>
        <dbReference type="SAM" id="SignalP"/>
    </source>
</evidence>
<sequence length="99" mass="11222">MRFQLFLLILLAALLSTIVSSQEYSEVQTTDGLVPVDEGSKGNLEEHVRQKRASNYYTSMNQLQTFSILQKLADCEDSTYAGDGSRKHLFTRILHLIKV</sequence>
<feature type="signal peptide" evidence="1">
    <location>
        <begin position="1"/>
        <end position="21"/>
    </location>
</feature>
<accession>A0ABD6EAE5</accession>
<name>A0ABD6EAE5_9BILA</name>
<feature type="chain" id="PRO_5044863855" description="RxLR effector protein" evidence="1">
    <location>
        <begin position="22"/>
        <end position="99"/>
    </location>
</feature>